<feature type="domain" description="TRPM-like" evidence="8">
    <location>
        <begin position="342"/>
        <end position="509"/>
    </location>
</feature>
<evidence type="ECO:0000313" key="10">
    <source>
        <dbReference type="RefSeq" id="XP_055882161.1"/>
    </source>
</evidence>
<feature type="transmembrane region" description="Helical" evidence="6">
    <location>
        <begin position="699"/>
        <end position="716"/>
    </location>
</feature>
<dbReference type="PANTHER" id="PTHR13800">
    <property type="entry name" value="TRANSIENT RECEPTOR POTENTIAL CATION CHANNEL, SUBFAMILY M, MEMBER 6"/>
    <property type="match status" value="1"/>
</dbReference>
<feature type="region of interest" description="Disordered" evidence="5">
    <location>
        <begin position="906"/>
        <end position="938"/>
    </location>
</feature>
<evidence type="ECO:0000256" key="6">
    <source>
        <dbReference type="SAM" id="Phobius"/>
    </source>
</evidence>
<feature type="transmembrane region" description="Helical" evidence="6">
    <location>
        <begin position="562"/>
        <end position="582"/>
    </location>
</feature>
<keyword evidence="2 6" id="KW-0812">Transmembrane</keyword>
<feature type="region of interest" description="Disordered" evidence="5">
    <location>
        <begin position="193"/>
        <end position="249"/>
    </location>
</feature>
<feature type="compositionally biased region" description="Polar residues" evidence="5">
    <location>
        <begin position="926"/>
        <end position="938"/>
    </location>
</feature>
<comment type="subcellular location">
    <subcellularLocation>
        <location evidence="1">Membrane</location>
        <topology evidence="1">Multi-pass membrane protein</topology>
    </subcellularLocation>
</comment>
<keyword evidence="4 6" id="KW-0472">Membrane</keyword>
<dbReference type="Pfam" id="PF25508">
    <property type="entry name" value="TRPM2"/>
    <property type="match status" value="1"/>
</dbReference>
<dbReference type="RefSeq" id="XP_055882162.1">
    <property type="nucleotide sequence ID" value="XM_056026187.1"/>
</dbReference>
<dbReference type="RefSeq" id="XP_055882161.1">
    <property type="nucleotide sequence ID" value="XM_056026186.1"/>
</dbReference>
<dbReference type="OrthoDB" id="9994106at2759"/>
<protein>
    <submittedName>
        <fullName evidence="10 11">Transient receptor potential cation channel subfamily M member 1-like</fullName>
    </submittedName>
</protein>
<dbReference type="InterPro" id="IPR050927">
    <property type="entry name" value="TRPM"/>
</dbReference>
<evidence type="ECO:0000256" key="2">
    <source>
        <dbReference type="ARBA" id="ARBA00022692"/>
    </source>
</evidence>
<dbReference type="Pfam" id="PF00520">
    <property type="entry name" value="Ion_trans"/>
    <property type="match status" value="1"/>
</dbReference>
<dbReference type="InterPro" id="IPR057366">
    <property type="entry name" value="TRPM-like"/>
</dbReference>
<evidence type="ECO:0000313" key="9">
    <source>
        <dbReference type="Proteomes" id="UP001165740"/>
    </source>
</evidence>
<organism evidence="9 10">
    <name type="scientific">Biomphalaria glabrata</name>
    <name type="common">Bloodfluke planorb</name>
    <name type="synonym">Freshwater snail</name>
    <dbReference type="NCBI Taxonomy" id="6526"/>
    <lineage>
        <taxon>Eukaryota</taxon>
        <taxon>Metazoa</taxon>
        <taxon>Spiralia</taxon>
        <taxon>Lophotrochozoa</taxon>
        <taxon>Mollusca</taxon>
        <taxon>Gastropoda</taxon>
        <taxon>Heterobranchia</taxon>
        <taxon>Euthyneura</taxon>
        <taxon>Panpulmonata</taxon>
        <taxon>Hygrophila</taxon>
        <taxon>Lymnaeoidea</taxon>
        <taxon>Planorbidae</taxon>
        <taxon>Biomphalaria</taxon>
    </lineage>
</organism>
<keyword evidence="9" id="KW-1185">Reference proteome</keyword>
<evidence type="ECO:0000313" key="11">
    <source>
        <dbReference type="RefSeq" id="XP_055882162.1"/>
    </source>
</evidence>
<name>A0A9W3A4Q2_BIOGL</name>
<evidence type="ECO:0000259" key="8">
    <source>
        <dbReference type="Pfam" id="PF25508"/>
    </source>
</evidence>
<feature type="transmembrane region" description="Helical" evidence="6">
    <location>
        <begin position="851"/>
        <end position="870"/>
    </location>
</feature>
<evidence type="ECO:0000256" key="3">
    <source>
        <dbReference type="ARBA" id="ARBA00022989"/>
    </source>
</evidence>
<reference evidence="10 11" key="1">
    <citation type="submission" date="2025-04" db="UniProtKB">
        <authorList>
            <consortium name="RefSeq"/>
        </authorList>
    </citation>
    <scope>IDENTIFICATION</scope>
</reference>
<feature type="transmembrane region" description="Helical" evidence="6">
    <location>
        <begin position="662"/>
        <end position="679"/>
    </location>
</feature>
<proteinExistence type="predicted"/>
<feature type="transmembrane region" description="Helical" evidence="6">
    <location>
        <begin position="802"/>
        <end position="831"/>
    </location>
</feature>
<feature type="compositionally biased region" description="Polar residues" evidence="5">
    <location>
        <begin position="235"/>
        <end position="244"/>
    </location>
</feature>
<gene>
    <name evidence="10 11" type="primary">LOC106077793</name>
</gene>
<accession>A0A9W3A4Q2</accession>
<evidence type="ECO:0000256" key="4">
    <source>
        <dbReference type="ARBA" id="ARBA00023136"/>
    </source>
</evidence>
<dbReference type="AlphaFoldDB" id="A0A9W3A4Q2"/>
<dbReference type="GO" id="GO:0005886">
    <property type="term" value="C:plasma membrane"/>
    <property type="evidence" value="ECO:0007669"/>
    <property type="project" value="TreeGrafter"/>
</dbReference>
<feature type="compositionally biased region" description="Acidic residues" evidence="5">
    <location>
        <begin position="211"/>
        <end position="233"/>
    </location>
</feature>
<keyword evidence="3 6" id="KW-1133">Transmembrane helix</keyword>
<dbReference type="Proteomes" id="UP001165740">
    <property type="component" value="Chromosome 4"/>
</dbReference>
<feature type="transmembrane region" description="Helical" evidence="6">
    <location>
        <begin position="632"/>
        <end position="650"/>
    </location>
</feature>
<dbReference type="InterPro" id="IPR005821">
    <property type="entry name" value="Ion_trans_dom"/>
</dbReference>
<evidence type="ECO:0000259" key="7">
    <source>
        <dbReference type="Pfam" id="PF00520"/>
    </source>
</evidence>
<evidence type="ECO:0000256" key="5">
    <source>
        <dbReference type="SAM" id="MobiDB-lite"/>
    </source>
</evidence>
<evidence type="ECO:0000256" key="1">
    <source>
        <dbReference type="ARBA" id="ARBA00004141"/>
    </source>
</evidence>
<feature type="transmembrane region" description="Helical" evidence="6">
    <location>
        <begin position="419"/>
        <end position="439"/>
    </location>
</feature>
<dbReference type="PANTHER" id="PTHR13800:SF1">
    <property type="entry name" value="TRANSIENT RECEPTOR POTENTIAL CATION CHANNEL TRPM"/>
    <property type="match status" value="1"/>
</dbReference>
<dbReference type="GO" id="GO:0099604">
    <property type="term" value="F:ligand-gated calcium channel activity"/>
    <property type="evidence" value="ECO:0007669"/>
    <property type="project" value="TreeGrafter"/>
</dbReference>
<feature type="domain" description="Ion transport" evidence="7">
    <location>
        <begin position="566"/>
        <end position="835"/>
    </location>
</feature>
<feature type="compositionally biased region" description="Basic and acidic residues" evidence="5">
    <location>
        <begin position="909"/>
        <end position="923"/>
    </location>
</feature>
<dbReference type="GeneID" id="106077793"/>
<sequence length="938" mass="108858">MNRYEEIMATGTFGDIEMEERGWPTLEVNNHKVEYIKKNTLNYKDLHFDKSPKYKLLVQLQLLPKDISKKKARKFVCSLIKAIDYEGCLLIELNNHVAKLIGSDVFLKKKKVIGIIKEKDFDKFTKKGEKRERSQQNSAFLNFSSLIVIGSGSRFQFEQEDRNKIYKCDIQVLEHQNFDHHCDGTGVCADHQEEDGGVDGVRDGNTTTTFGEDDDFNDEDSDDEDDDKGDDESQISHSTPNGNDEPSDEDNAKLIIQQKGGLSSQQHLTLKNACKVDILREQIYKATAKHYNLCPKKIDTFYITLALNKVDKRLTTGADSKLQWSEKNLRDVLQVIVTDFKAKFLEQLLDGYYSPSKVMKTLKKITRKLKEVSDHRKKAPRNFLATLGKADIKFTNEKSDCFVRLFMNAIEKEKFKASLYYWTQLSYLTGTALLAQYALRQKMVNKNFKDKKSKYQKYLNIYHDAATEVLQSCYKKNVHLTFCLIVKAIPDWSESCITIALKTENKEFLQQQACAGVNSVSWSNYLGRDLDLSQGSKHNQRGLKHRVKETLFSPKARCLMDMASYLLFLTAYSFLLVSVLSMTKFHWLETVVIGYLIIFFVKELDQCCGKIRQGPRQCWYYITDPFNILDQLSIFIAVASWALRLLAYAIPREEWFVISTRYLLCLNYMLYMFRFLEFFYQNKFLGPMLVVIRNMVKTYINFLLILLIFLTTYCVVSESLLHPEQELTTNIFYKVFHKGFWAMMGEYYLDDINTPSPEGCKAPIRNKTGCQDGLTNTSCDSLYSSNYTFVKRKGCPTKHGRYMVPFLLGVYVLFIQLLMFNLVIALFNNAISDNDTQRDMIWRYQRFQLTMQYSEMRILLPPFLFLFFFLREMVGNPFKSTVTGGDVELRDFERIVAQKTLYKITKGRRGPDVPDTKEKKDLHPNVSDSTPQYTSTRL</sequence>